<feature type="compositionally biased region" description="Low complexity" evidence="1">
    <location>
        <begin position="94"/>
        <end position="110"/>
    </location>
</feature>
<feature type="region of interest" description="Disordered" evidence="1">
    <location>
        <begin position="72"/>
        <end position="110"/>
    </location>
</feature>
<dbReference type="Proteomes" id="UP001341840">
    <property type="component" value="Unassembled WGS sequence"/>
</dbReference>
<protein>
    <submittedName>
        <fullName evidence="2">Uncharacterized protein</fullName>
    </submittedName>
</protein>
<accession>A0ABU6YUI8</accession>
<evidence type="ECO:0000256" key="1">
    <source>
        <dbReference type="SAM" id="MobiDB-lite"/>
    </source>
</evidence>
<organism evidence="2 3">
    <name type="scientific">Stylosanthes scabra</name>
    <dbReference type="NCBI Taxonomy" id="79078"/>
    <lineage>
        <taxon>Eukaryota</taxon>
        <taxon>Viridiplantae</taxon>
        <taxon>Streptophyta</taxon>
        <taxon>Embryophyta</taxon>
        <taxon>Tracheophyta</taxon>
        <taxon>Spermatophyta</taxon>
        <taxon>Magnoliopsida</taxon>
        <taxon>eudicotyledons</taxon>
        <taxon>Gunneridae</taxon>
        <taxon>Pentapetalae</taxon>
        <taxon>rosids</taxon>
        <taxon>fabids</taxon>
        <taxon>Fabales</taxon>
        <taxon>Fabaceae</taxon>
        <taxon>Papilionoideae</taxon>
        <taxon>50 kb inversion clade</taxon>
        <taxon>dalbergioids sensu lato</taxon>
        <taxon>Dalbergieae</taxon>
        <taxon>Pterocarpus clade</taxon>
        <taxon>Stylosanthes</taxon>
    </lineage>
</organism>
<feature type="compositionally biased region" description="Basic and acidic residues" evidence="1">
    <location>
        <begin position="79"/>
        <end position="93"/>
    </location>
</feature>
<evidence type="ECO:0000313" key="3">
    <source>
        <dbReference type="Proteomes" id="UP001341840"/>
    </source>
</evidence>
<dbReference type="EMBL" id="JASCZI010243792">
    <property type="protein sequence ID" value="MED6213600.1"/>
    <property type="molecule type" value="Genomic_DNA"/>
</dbReference>
<reference evidence="2 3" key="1">
    <citation type="journal article" date="2023" name="Plants (Basel)">
        <title>Bridging the Gap: Combining Genomics and Transcriptomics Approaches to Understand Stylosanthes scabra, an Orphan Legume from the Brazilian Caatinga.</title>
        <authorList>
            <person name="Ferreira-Neto J.R.C."/>
            <person name="da Silva M.D."/>
            <person name="Binneck E."/>
            <person name="de Melo N.F."/>
            <person name="da Silva R.H."/>
            <person name="de Melo A.L.T.M."/>
            <person name="Pandolfi V."/>
            <person name="Bustamante F.O."/>
            <person name="Brasileiro-Vidal A.C."/>
            <person name="Benko-Iseppon A.M."/>
        </authorList>
    </citation>
    <scope>NUCLEOTIDE SEQUENCE [LARGE SCALE GENOMIC DNA]</scope>
    <source>
        <tissue evidence="2">Leaves</tissue>
    </source>
</reference>
<feature type="non-terminal residue" evidence="2">
    <location>
        <position position="1"/>
    </location>
</feature>
<evidence type="ECO:0000313" key="2">
    <source>
        <dbReference type="EMBL" id="MED6213600.1"/>
    </source>
</evidence>
<sequence>KKIGWISIRSDRPISGRFDGSTSVIKKAVLCGESDRDHGPVPVKPVRSAGLVFKTMRTTSGVTVAAVSDADNLLSSPLQHERPASTDDPRARSESSQLMSQLELDSLTAR</sequence>
<keyword evidence="3" id="KW-1185">Reference proteome</keyword>
<proteinExistence type="predicted"/>
<name>A0ABU6YUI8_9FABA</name>
<comment type="caution">
    <text evidence="2">The sequence shown here is derived from an EMBL/GenBank/DDBJ whole genome shotgun (WGS) entry which is preliminary data.</text>
</comment>
<gene>
    <name evidence="2" type="ORF">PIB30_094977</name>
</gene>